<dbReference type="GeneID" id="25563274"/>
<evidence type="ECO:0000259" key="8">
    <source>
        <dbReference type="PROSITE" id="PS51182"/>
    </source>
</evidence>
<keyword evidence="3" id="KW-0378">Hydrolase</keyword>
<dbReference type="RefSeq" id="XP_013759604.1">
    <property type="nucleotide sequence ID" value="XM_013904150.1"/>
</dbReference>
<evidence type="ECO:0000313" key="9">
    <source>
        <dbReference type="EMBL" id="KNC47261.1"/>
    </source>
</evidence>
<evidence type="ECO:0000259" key="6">
    <source>
        <dbReference type="PROSITE" id="PS50056"/>
    </source>
</evidence>
<dbReference type="eggNOG" id="KOG2283">
    <property type="taxonomic scope" value="Eukaryota"/>
</dbReference>
<feature type="domain" description="Phosphatase tensin-type" evidence="7">
    <location>
        <begin position="15"/>
        <end position="185"/>
    </location>
</feature>
<dbReference type="PROSITE" id="PS00383">
    <property type="entry name" value="TYR_PHOSPHATASE_1"/>
    <property type="match status" value="1"/>
</dbReference>
<dbReference type="AlphaFoldDB" id="A0A0L0D5A9"/>
<proteinExistence type="inferred from homology"/>
<feature type="compositionally biased region" description="Basic and acidic residues" evidence="5">
    <location>
        <begin position="537"/>
        <end position="554"/>
    </location>
</feature>
<dbReference type="Gene3D" id="3.90.190.10">
    <property type="entry name" value="Protein tyrosine phosphatase superfamily"/>
    <property type="match status" value="1"/>
</dbReference>
<dbReference type="SUPFAM" id="SSF49562">
    <property type="entry name" value="C2 domain (Calcium/lipid-binding domain, CaLB)"/>
    <property type="match status" value="1"/>
</dbReference>
<evidence type="ECO:0000256" key="2">
    <source>
        <dbReference type="ARBA" id="ARBA00007881"/>
    </source>
</evidence>
<organism evidence="9 10">
    <name type="scientific">Thecamonas trahens ATCC 50062</name>
    <dbReference type="NCBI Taxonomy" id="461836"/>
    <lineage>
        <taxon>Eukaryota</taxon>
        <taxon>Apusozoa</taxon>
        <taxon>Apusomonadida</taxon>
        <taxon>Apusomonadidae</taxon>
        <taxon>Thecamonas</taxon>
    </lineage>
</organism>
<dbReference type="EMBL" id="GL349446">
    <property type="protein sequence ID" value="KNC47261.1"/>
    <property type="molecule type" value="Genomic_DNA"/>
</dbReference>
<gene>
    <name evidence="9" type="ORF">AMSG_03691</name>
</gene>
<feature type="compositionally biased region" description="Polar residues" evidence="5">
    <location>
        <begin position="499"/>
        <end position="508"/>
    </location>
</feature>
<dbReference type="OrthoDB" id="16692at2759"/>
<evidence type="ECO:0000313" key="10">
    <source>
        <dbReference type="Proteomes" id="UP000054408"/>
    </source>
</evidence>
<reference evidence="9 10" key="1">
    <citation type="submission" date="2010-05" db="EMBL/GenBank/DDBJ databases">
        <title>The Genome Sequence of Thecamonas trahens ATCC 50062.</title>
        <authorList>
            <consortium name="The Broad Institute Genome Sequencing Platform"/>
            <person name="Russ C."/>
            <person name="Cuomo C."/>
            <person name="Shea T."/>
            <person name="Young S.K."/>
            <person name="Zeng Q."/>
            <person name="Koehrsen M."/>
            <person name="Haas B."/>
            <person name="Borodovsky M."/>
            <person name="Guigo R."/>
            <person name="Alvarado L."/>
            <person name="Berlin A."/>
            <person name="Bochicchio J."/>
            <person name="Borenstein D."/>
            <person name="Chapman S."/>
            <person name="Chen Z."/>
            <person name="Freedman E."/>
            <person name="Gellesch M."/>
            <person name="Goldberg J."/>
            <person name="Griggs A."/>
            <person name="Gujja S."/>
            <person name="Heilman E."/>
            <person name="Heiman D."/>
            <person name="Hepburn T."/>
            <person name="Howarth C."/>
            <person name="Jen D."/>
            <person name="Larson L."/>
            <person name="Mehta T."/>
            <person name="Park D."/>
            <person name="Pearson M."/>
            <person name="Roberts A."/>
            <person name="Saif S."/>
            <person name="Shenoy N."/>
            <person name="Sisk P."/>
            <person name="Stolte C."/>
            <person name="Sykes S."/>
            <person name="Thomson T."/>
            <person name="Walk T."/>
            <person name="White J."/>
            <person name="Yandava C."/>
            <person name="Burger G."/>
            <person name="Gray M.W."/>
            <person name="Holland P.W.H."/>
            <person name="King N."/>
            <person name="Lang F.B.F."/>
            <person name="Roger A.J."/>
            <person name="Ruiz-Trillo I."/>
            <person name="Lander E."/>
            <person name="Nusbaum C."/>
        </authorList>
    </citation>
    <scope>NUCLEOTIDE SEQUENCE [LARGE SCALE GENOMIC DNA]</scope>
    <source>
        <strain evidence="9 10">ATCC 50062</strain>
    </source>
</reference>
<dbReference type="CDD" id="cd14497">
    <property type="entry name" value="PTP_PTEN-like"/>
    <property type="match status" value="1"/>
</dbReference>
<protein>
    <submittedName>
        <fullName evidence="9">Phosphatase tensin domain-containing protein</fullName>
    </submittedName>
</protein>
<dbReference type="PANTHER" id="PTHR12305">
    <property type="entry name" value="PHOSPHATASE WITH HOMOLOGY TO TENSIN"/>
    <property type="match status" value="1"/>
</dbReference>
<dbReference type="Pfam" id="PF10409">
    <property type="entry name" value="PTEN_C2"/>
    <property type="match status" value="1"/>
</dbReference>
<feature type="domain" description="Tyrosine specific protein phosphatases" evidence="6">
    <location>
        <begin position="99"/>
        <end position="159"/>
    </location>
</feature>
<sequence length="554" mass="59822">MFRRKMQSLVSQDKVRYADGKYDLDLTYITRRIIAMGYPSSGVESLYRNAVADVSAMLEAYHPNAVLVLNVCERSSADFPHALAVVALPFPDHYPPPMERLLSAVHAVHSHLVAAVHHVAVVHCLAGRGRTGTVIASYLTLTQEARSAAEALGVFARRRSATRQGVTKPSQRRYVEYFDTAMAKSVVPDPGIARRLRKIVLHGVPTFASRVAADGRELGGCRPVVNVYSAAAHPPKLLFSSQWRMQFNGVVPYFDAGQVPALVFDVDTVVASDFLIRAFHVRNRGGSTRSVEDDGVEMFRATLHAAFVDSAVVALPAAKLEGPHADSSHHHFPRNFSVSLFFDLHPQEPPGVVLPALRETYASLLATAKTVRAHKHSALVSAGILPLVSDLDARIAVPPPPHSLPAFAKPLAPSSASVTHSLRIASNGAALAQAPLGLAPAQHTASSPPSAAAAAPLPVTGKRSWDLNTPFPVIHEALHAEIDLAVRKAAFRPRARVSPSWSRKSSTADLAPPPDELQQPSLLRTMRAERVLSVAKRSGERGSMRKTTSEELLL</sequence>
<name>A0A0L0D5A9_THETB</name>
<dbReference type="STRING" id="461836.A0A0L0D5A9"/>
<accession>A0A0L0D5A9</accession>
<dbReference type="PANTHER" id="PTHR12305:SF94">
    <property type="entry name" value="PHOSPHATIDYLINOSITOL-3,4,5-TRISPHOSPHATE 3-PHOSPHATASE"/>
    <property type="match status" value="1"/>
</dbReference>
<dbReference type="InterPro" id="IPR035892">
    <property type="entry name" value="C2_domain_sf"/>
</dbReference>
<dbReference type="GO" id="GO:0016314">
    <property type="term" value="F:phosphatidylinositol-3,4,5-trisphosphate 3-phosphatase activity"/>
    <property type="evidence" value="ECO:0007669"/>
    <property type="project" value="TreeGrafter"/>
</dbReference>
<dbReference type="InterPro" id="IPR000387">
    <property type="entry name" value="Tyr_Pase_dom"/>
</dbReference>
<evidence type="ECO:0000259" key="7">
    <source>
        <dbReference type="PROSITE" id="PS51181"/>
    </source>
</evidence>
<dbReference type="InterPro" id="IPR051281">
    <property type="entry name" value="Dual-spec_lipid-protein_phosph"/>
</dbReference>
<dbReference type="InterPro" id="IPR029023">
    <property type="entry name" value="Tensin_phosphatase"/>
</dbReference>
<dbReference type="InterPro" id="IPR016130">
    <property type="entry name" value="Tyr_Pase_AS"/>
</dbReference>
<dbReference type="InterPro" id="IPR014020">
    <property type="entry name" value="Tensin_C2-dom"/>
</dbReference>
<dbReference type="Gene3D" id="2.60.40.1110">
    <property type="match status" value="1"/>
</dbReference>
<keyword evidence="10" id="KW-1185">Reference proteome</keyword>
<comment type="similarity">
    <text evidence="2">Belongs to the PTEN phosphatase protein family.</text>
</comment>
<dbReference type="Proteomes" id="UP000054408">
    <property type="component" value="Unassembled WGS sequence"/>
</dbReference>
<dbReference type="PROSITE" id="PS50056">
    <property type="entry name" value="TYR_PHOSPHATASE_2"/>
    <property type="match status" value="1"/>
</dbReference>
<dbReference type="SMART" id="SM00404">
    <property type="entry name" value="PTPc_motif"/>
    <property type="match status" value="1"/>
</dbReference>
<dbReference type="InterPro" id="IPR029021">
    <property type="entry name" value="Prot-tyrosine_phosphatase-like"/>
</dbReference>
<evidence type="ECO:0000256" key="5">
    <source>
        <dbReference type="SAM" id="MobiDB-lite"/>
    </source>
</evidence>
<dbReference type="Pfam" id="PF22785">
    <property type="entry name" value="Tc-R-P"/>
    <property type="match status" value="1"/>
</dbReference>
<dbReference type="PROSITE" id="PS51181">
    <property type="entry name" value="PPASE_TENSIN"/>
    <property type="match status" value="1"/>
</dbReference>
<dbReference type="SUPFAM" id="SSF52799">
    <property type="entry name" value="(Phosphotyrosine protein) phosphatases II"/>
    <property type="match status" value="1"/>
</dbReference>
<dbReference type="GO" id="GO:0042995">
    <property type="term" value="C:cell projection"/>
    <property type="evidence" value="ECO:0007669"/>
    <property type="project" value="UniProtKB-SubCell"/>
</dbReference>
<dbReference type="SMART" id="SM01326">
    <property type="entry name" value="PTEN_C2"/>
    <property type="match status" value="1"/>
</dbReference>
<feature type="region of interest" description="Disordered" evidence="5">
    <location>
        <begin position="495"/>
        <end position="520"/>
    </location>
</feature>
<dbReference type="GO" id="GO:0005829">
    <property type="term" value="C:cytosol"/>
    <property type="evidence" value="ECO:0007669"/>
    <property type="project" value="TreeGrafter"/>
</dbReference>
<dbReference type="InterPro" id="IPR003595">
    <property type="entry name" value="Tyr_Pase_cat"/>
</dbReference>
<evidence type="ECO:0000256" key="3">
    <source>
        <dbReference type="ARBA" id="ARBA00022801"/>
    </source>
</evidence>
<feature type="region of interest" description="Disordered" evidence="5">
    <location>
        <begin position="535"/>
        <end position="554"/>
    </location>
</feature>
<feature type="domain" description="C2 tensin-type" evidence="8">
    <location>
        <begin position="191"/>
        <end position="345"/>
    </location>
</feature>
<evidence type="ECO:0000256" key="4">
    <source>
        <dbReference type="ARBA" id="ARBA00023273"/>
    </source>
</evidence>
<evidence type="ECO:0000256" key="1">
    <source>
        <dbReference type="ARBA" id="ARBA00004316"/>
    </source>
</evidence>
<comment type="subcellular location">
    <subcellularLocation>
        <location evidence="1">Cell projection</location>
    </subcellularLocation>
</comment>
<dbReference type="PROSITE" id="PS51182">
    <property type="entry name" value="C2_TENSIN"/>
    <property type="match status" value="1"/>
</dbReference>
<keyword evidence="4" id="KW-0966">Cell projection</keyword>